<reference evidence="3" key="1">
    <citation type="journal article" date="2023" name="Mol. Phylogenet. Evol.">
        <title>Genome-scale phylogeny and comparative genomics of the fungal order Sordariales.</title>
        <authorList>
            <person name="Hensen N."/>
            <person name="Bonometti L."/>
            <person name="Westerberg I."/>
            <person name="Brannstrom I.O."/>
            <person name="Guillou S."/>
            <person name="Cros-Aarteil S."/>
            <person name="Calhoun S."/>
            <person name="Haridas S."/>
            <person name="Kuo A."/>
            <person name="Mondo S."/>
            <person name="Pangilinan J."/>
            <person name="Riley R."/>
            <person name="LaButti K."/>
            <person name="Andreopoulos B."/>
            <person name="Lipzen A."/>
            <person name="Chen C."/>
            <person name="Yan M."/>
            <person name="Daum C."/>
            <person name="Ng V."/>
            <person name="Clum A."/>
            <person name="Steindorff A."/>
            <person name="Ohm R.A."/>
            <person name="Martin F."/>
            <person name="Silar P."/>
            <person name="Natvig D.O."/>
            <person name="Lalanne C."/>
            <person name="Gautier V."/>
            <person name="Ament-Velasquez S.L."/>
            <person name="Kruys A."/>
            <person name="Hutchinson M.I."/>
            <person name="Powell A.J."/>
            <person name="Barry K."/>
            <person name="Miller A.N."/>
            <person name="Grigoriev I.V."/>
            <person name="Debuchy R."/>
            <person name="Gladieux P."/>
            <person name="Hiltunen Thoren M."/>
            <person name="Johannesson H."/>
        </authorList>
    </citation>
    <scope>NUCLEOTIDE SEQUENCE</scope>
    <source>
        <strain evidence="3">CBS 990.96</strain>
    </source>
</reference>
<evidence type="ECO:0000313" key="3">
    <source>
        <dbReference type="EMBL" id="KAK4225746.1"/>
    </source>
</evidence>
<feature type="compositionally biased region" description="Acidic residues" evidence="1">
    <location>
        <begin position="209"/>
        <end position="224"/>
    </location>
</feature>
<feature type="compositionally biased region" description="Gly residues" evidence="1">
    <location>
        <begin position="128"/>
        <end position="137"/>
    </location>
</feature>
<keyword evidence="2" id="KW-1133">Transmembrane helix</keyword>
<dbReference type="Proteomes" id="UP001301958">
    <property type="component" value="Unassembled WGS sequence"/>
</dbReference>
<reference evidence="3" key="2">
    <citation type="submission" date="2023-05" db="EMBL/GenBank/DDBJ databases">
        <authorList>
            <consortium name="Lawrence Berkeley National Laboratory"/>
            <person name="Steindorff A."/>
            <person name="Hensen N."/>
            <person name="Bonometti L."/>
            <person name="Westerberg I."/>
            <person name="Brannstrom I.O."/>
            <person name="Guillou S."/>
            <person name="Cros-Aarteil S."/>
            <person name="Calhoun S."/>
            <person name="Haridas S."/>
            <person name="Kuo A."/>
            <person name="Mondo S."/>
            <person name="Pangilinan J."/>
            <person name="Riley R."/>
            <person name="Labutti K."/>
            <person name="Andreopoulos B."/>
            <person name="Lipzen A."/>
            <person name="Chen C."/>
            <person name="Yanf M."/>
            <person name="Daum C."/>
            <person name="Ng V."/>
            <person name="Clum A."/>
            <person name="Ohm R."/>
            <person name="Martin F."/>
            <person name="Silar P."/>
            <person name="Natvig D."/>
            <person name="Lalanne C."/>
            <person name="Gautier V."/>
            <person name="Ament-Velasquez S.L."/>
            <person name="Kruys A."/>
            <person name="Hutchinson M.I."/>
            <person name="Powell A.J."/>
            <person name="Barry K."/>
            <person name="Miller A.N."/>
            <person name="Grigoriev I.V."/>
            <person name="Debuchy R."/>
            <person name="Gladieux P."/>
            <person name="Thoren M.H."/>
            <person name="Johannesson H."/>
        </authorList>
    </citation>
    <scope>NUCLEOTIDE SEQUENCE</scope>
    <source>
        <strain evidence="3">CBS 990.96</strain>
    </source>
</reference>
<keyword evidence="2" id="KW-0472">Membrane</keyword>
<evidence type="ECO:0000313" key="4">
    <source>
        <dbReference type="Proteomes" id="UP001301958"/>
    </source>
</evidence>
<feature type="transmembrane region" description="Helical" evidence="2">
    <location>
        <begin position="15"/>
        <end position="36"/>
    </location>
</feature>
<accession>A0AAN7BLY8</accession>
<feature type="region of interest" description="Disordered" evidence="1">
    <location>
        <begin position="122"/>
        <end position="235"/>
    </location>
</feature>
<dbReference type="EMBL" id="MU865360">
    <property type="protein sequence ID" value="KAK4225746.1"/>
    <property type="molecule type" value="Genomic_DNA"/>
</dbReference>
<keyword evidence="2" id="KW-0812">Transmembrane</keyword>
<feature type="compositionally biased region" description="Polar residues" evidence="1">
    <location>
        <begin position="182"/>
        <end position="196"/>
    </location>
</feature>
<name>A0AAN7BLY8_9PEZI</name>
<feature type="transmembrane region" description="Helical" evidence="2">
    <location>
        <begin position="95"/>
        <end position="114"/>
    </location>
</feature>
<comment type="caution">
    <text evidence="3">The sequence shown here is derived from an EMBL/GenBank/DDBJ whole genome shotgun (WGS) entry which is preliminary data.</text>
</comment>
<evidence type="ECO:0000256" key="2">
    <source>
        <dbReference type="SAM" id="Phobius"/>
    </source>
</evidence>
<proteinExistence type="predicted"/>
<keyword evidence="4" id="KW-1185">Reference proteome</keyword>
<protein>
    <submittedName>
        <fullName evidence="3">Uncharacterized protein</fullName>
    </submittedName>
</protein>
<dbReference type="AlphaFoldDB" id="A0AAN7BLY8"/>
<organism evidence="3 4">
    <name type="scientific">Podospora fimiseda</name>
    <dbReference type="NCBI Taxonomy" id="252190"/>
    <lineage>
        <taxon>Eukaryota</taxon>
        <taxon>Fungi</taxon>
        <taxon>Dikarya</taxon>
        <taxon>Ascomycota</taxon>
        <taxon>Pezizomycotina</taxon>
        <taxon>Sordariomycetes</taxon>
        <taxon>Sordariomycetidae</taxon>
        <taxon>Sordariales</taxon>
        <taxon>Podosporaceae</taxon>
        <taxon>Podospora</taxon>
    </lineage>
</organism>
<sequence length="287" mass="33120">MTPPPPEPPNPQPTTILLIIVILLPILLYLVIGLFLSQYRFHTPWVNNDSSEVQEFVHAEEKYPLFLRKAVEDAAASLDKGNYWVHRIKGVFKKVIWHFGWATVWPFMLLWDFGGRDKSRRSRAVGQESGGDGGGSKRGSDELNGYEGERREEEDEEWDKRARILIKRRPGKQQQQQQQQQTKRTTTMSNNITTDKQYIVVERTRKETEEEEDTEQDDEEEEDDHSSSDESFDGELLFDTNQFTVNPLGISYYIPERGAFIPFGNRKKPVGEQGMGLFQGAAMETEF</sequence>
<gene>
    <name evidence="3" type="ORF">QBC38DRAFT_482185</name>
</gene>
<evidence type="ECO:0000256" key="1">
    <source>
        <dbReference type="SAM" id="MobiDB-lite"/>
    </source>
</evidence>